<dbReference type="OrthoDB" id="166154at2759"/>
<sequence length="176" mass="20010">MPQHRIKLAHTIEFKIRTVEDFLSSSETRVSFCEGRAFSRSALQYYEHHLDEMKLAVQDKKRAKKLTVGGSGRVSPSAYVEDELCGWIKDERPEERPVSIDCIIAQCASLLPDFIDGKTDSAKRSWCAKFMRRNGLTIRRISHSGFKKHPELLALRDAFACEVTTVLMDDFLDAAS</sequence>
<dbReference type="GO" id="GO:0003677">
    <property type="term" value="F:DNA binding"/>
    <property type="evidence" value="ECO:0007669"/>
    <property type="project" value="UniProtKB-KW"/>
</dbReference>
<dbReference type="InterPro" id="IPR006600">
    <property type="entry name" value="HTH_CenpB_DNA-bd_dom"/>
</dbReference>
<dbReference type="Pfam" id="PF03221">
    <property type="entry name" value="HTH_Tnp_Tc5"/>
    <property type="match status" value="1"/>
</dbReference>
<reference evidence="3" key="1">
    <citation type="submission" date="2023-04" db="EMBL/GenBank/DDBJ databases">
        <title>Phytophthora fragariaefolia NBRC 109709.</title>
        <authorList>
            <person name="Ichikawa N."/>
            <person name="Sato H."/>
            <person name="Tonouchi N."/>
        </authorList>
    </citation>
    <scope>NUCLEOTIDE SEQUENCE</scope>
    <source>
        <strain evidence="3">NBRC 109709</strain>
    </source>
</reference>
<evidence type="ECO:0000256" key="1">
    <source>
        <dbReference type="ARBA" id="ARBA00023125"/>
    </source>
</evidence>
<evidence type="ECO:0000313" key="3">
    <source>
        <dbReference type="EMBL" id="GMG18440.1"/>
    </source>
</evidence>
<evidence type="ECO:0000259" key="2">
    <source>
        <dbReference type="PROSITE" id="PS51253"/>
    </source>
</evidence>
<protein>
    <submittedName>
        <fullName evidence="3">Unnamed protein product</fullName>
    </submittedName>
</protein>
<keyword evidence="4" id="KW-1185">Reference proteome</keyword>
<dbReference type="Proteomes" id="UP001165121">
    <property type="component" value="Unassembled WGS sequence"/>
</dbReference>
<keyword evidence="1" id="KW-0238">DNA-binding</keyword>
<dbReference type="AlphaFoldDB" id="A0A9W6YRZ5"/>
<proteinExistence type="predicted"/>
<gene>
    <name evidence="3" type="ORF">Pfra01_003068900</name>
</gene>
<comment type="caution">
    <text evidence="3">The sequence shown here is derived from an EMBL/GenBank/DDBJ whole genome shotgun (WGS) entry which is preliminary data.</text>
</comment>
<dbReference type="EMBL" id="BSXT01019459">
    <property type="protein sequence ID" value="GMG18440.1"/>
    <property type="molecule type" value="Genomic_DNA"/>
</dbReference>
<accession>A0A9W6YRZ5</accession>
<name>A0A9W6YRZ5_9STRA</name>
<feature type="domain" description="HTH CENPB-type" evidence="2">
    <location>
        <begin position="68"/>
        <end position="140"/>
    </location>
</feature>
<evidence type="ECO:0000313" key="4">
    <source>
        <dbReference type="Proteomes" id="UP001165121"/>
    </source>
</evidence>
<organism evidence="3 4">
    <name type="scientific">Phytophthora fragariaefolia</name>
    <dbReference type="NCBI Taxonomy" id="1490495"/>
    <lineage>
        <taxon>Eukaryota</taxon>
        <taxon>Sar</taxon>
        <taxon>Stramenopiles</taxon>
        <taxon>Oomycota</taxon>
        <taxon>Peronosporomycetes</taxon>
        <taxon>Peronosporales</taxon>
        <taxon>Peronosporaceae</taxon>
        <taxon>Phytophthora</taxon>
    </lineage>
</organism>
<dbReference type="PROSITE" id="PS51253">
    <property type="entry name" value="HTH_CENPB"/>
    <property type="match status" value="1"/>
</dbReference>